<dbReference type="InterPro" id="IPR016181">
    <property type="entry name" value="Acyl_CoA_acyltransferase"/>
</dbReference>
<dbReference type="RefSeq" id="WP_222581519.1">
    <property type="nucleotide sequence ID" value="NZ_JAHVHU010000020.1"/>
</dbReference>
<keyword evidence="2" id="KW-1185">Reference proteome</keyword>
<dbReference type="SUPFAM" id="SSF55729">
    <property type="entry name" value="Acyl-CoA N-acyltransferases (Nat)"/>
    <property type="match status" value="1"/>
</dbReference>
<gene>
    <name evidence="1" type="ORF">KUV50_17665</name>
</gene>
<sequence>MFELKGKYLTSRFYARSIPLVSLRYRYDMSRVEKSSFWYKTTPFPTRLIDLQSDFQEEYSKGLQYYFRKAEEIGFQIKRPEYLPDLINMYQPIIESKNLNPVLGHTLKKQSNYYYSAIYHPQMGRLAAHLNIGDWEERKVFAYLNASAFRSFSDKKDQQWCSTANKYLYHQDMIHLKSEGYQYFDFVGTKEPVNQMKKQYGGDIVMTYTHVPYPVYLLKKWRKLVWSR</sequence>
<dbReference type="Gene3D" id="3.40.630.30">
    <property type="match status" value="1"/>
</dbReference>
<evidence type="ECO:0000313" key="1">
    <source>
        <dbReference type="EMBL" id="MBY5959983.1"/>
    </source>
</evidence>
<reference evidence="1" key="1">
    <citation type="submission" date="2021-06" db="EMBL/GenBank/DDBJ databases">
        <title>44 bacteria genomes isolated from Dapeng, Shenzhen.</title>
        <authorList>
            <person name="Zheng W."/>
            <person name="Yu S."/>
            <person name="Huang Y."/>
        </authorList>
    </citation>
    <scope>NUCLEOTIDE SEQUENCE</scope>
    <source>
        <strain evidence="1">DP5N28-2</strain>
    </source>
</reference>
<protein>
    <submittedName>
        <fullName evidence="1">Uncharacterized protein</fullName>
    </submittedName>
</protein>
<accession>A0A953LBP4</accession>
<comment type="caution">
    <text evidence="1">The sequence shown here is derived from an EMBL/GenBank/DDBJ whole genome shotgun (WGS) entry which is preliminary data.</text>
</comment>
<proteinExistence type="predicted"/>
<dbReference type="EMBL" id="JAHVHU010000020">
    <property type="protein sequence ID" value="MBY5959983.1"/>
    <property type="molecule type" value="Genomic_DNA"/>
</dbReference>
<dbReference type="AlphaFoldDB" id="A0A953LBP4"/>
<name>A0A953LBP4_9BACT</name>
<organism evidence="1 2">
    <name type="scientific">Membranihabitans marinus</name>
    <dbReference type="NCBI Taxonomy" id="1227546"/>
    <lineage>
        <taxon>Bacteria</taxon>
        <taxon>Pseudomonadati</taxon>
        <taxon>Bacteroidota</taxon>
        <taxon>Saprospiria</taxon>
        <taxon>Saprospirales</taxon>
        <taxon>Saprospiraceae</taxon>
        <taxon>Membranihabitans</taxon>
    </lineage>
</organism>
<dbReference type="Proteomes" id="UP000753961">
    <property type="component" value="Unassembled WGS sequence"/>
</dbReference>
<evidence type="ECO:0000313" key="2">
    <source>
        <dbReference type="Proteomes" id="UP000753961"/>
    </source>
</evidence>